<feature type="transmembrane region" description="Helical" evidence="11">
    <location>
        <begin position="46"/>
        <end position="63"/>
    </location>
</feature>
<dbReference type="PANTHER" id="PTHR20996:SF1">
    <property type="entry name" value="NUCLEAR ENVELOPE PHOSPHATASE-REGULATORY SUBUNIT 1"/>
    <property type="match status" value="1"/>
</dbReference>
<dbReference type="GO" id="GO:0071595">
    <property type="term" value="C:Nem1-Spo7 phosphatase complex"/>
    <property type="evidence" value="ECO:0007669"/>
    <property type="project" value="InterPro"/>
</dbReference>
<evidence type="ECO:0000256" key="8">
    <source>
        <dbReference type="ARBA" id="ARBA00023136"/>
    </source>
</evidence>
<comment type="subcellular location">
    <subcellularLocation>
        <location evidence="2">Cytoplasm</location>
    </subcellularLocation>
    <subcellularLocation>
        <location evidence="1">Nucleus membrane</location>
        <topology evidence="1">Multi-pass membrane protein</topology>
    </subcellularLocation>
</comment>
<protein>
    <recommendedName>
        <fullName evidence="10">Transmembrane protein 188</fullName>
    </recommendedName>
</protein>
<evidence type="ECO:0000256" key="4">
    <source>
        <dbReference type="ARBA" id="ARBA00022490"/>
    </source>
</evidence>
<evidence type="ECO:0000256" key="3">
    <source>
        <dbReference type="ARBA" id="ARBA00010998"/>
    </source>
</evidence>
<dbReference type="GO" id="GO:0031965">
    <property type="term" value="C:nuclear membrane"/>
    <property type="evidence" value="ECO:0007669"/>
    <property type="project" value="UniProtKB-SubCell"/>
</dbReference>
<gene>
    <name evidence="13" type="primary">LOC115628944</name>
</gene>
<keyword evidence="8 11" id="KW-0472">Membrane</keyword>
<evidence type="ECO:0000313" key="12">
    <source>
        <dbReference type="Proteomes" id="UP000504634"/>
    </source>
</evidence>
<evidence type="ECO:0000256" key="6">
    <source>
        <dbReference type="ARBA" id="ARBA00022989"/>
    </source>
</evidence>
<comment type="similarity">
    <text evidence="3">Belongs to the CNEP1R1 family.</text>
</comment>
<dbReference type="AlphaFoldDB" id="A0A6J2U0T1"/>
<organism evidence="12 13">
    <name type="scientific">Drosophila lebanonensis</name>
    <name type="common">Fruit fly</name>
    <name type="synonym">Scaptodrosophila lebanonensis</name>
    <dbReference type="NCBI Taxonomy" id="7225"/>
    <lineage>
        <taxon>Eukaryota</taxon>
        <taxon>Metazoa</taxon>
        <taxon>Ecdysozoa</taxon>
        <taxon>Arthropoda</taxon>
        <taxon>Hexapoda</taxon>
        <taxon>Insecta</taxon>
        <taxon>Pterygota</taxon>
        <taxon>Neoptera</taxon>
        <taxon>Endopterygota</taxon>
        <taxon>Diptera</taxon>
        <taxon>Brachycera</taxon>
        <taxon>Muscomorpha</taxon>
        <taxon>Ephydroidea</taxon>
        <taxon>Drosophilidae</taxon>
        <taxon>Scaptodrosophila</taxon>
    </lineage>
</organism>
<dbReference type="Pfam" id="PF09771">
    <property type="entry name" value="Tmemb_18A"/>
    <property type="match status" value="1"/>
</dbReference>
<feature type="transmembrane region" description="Helical" evidence="11">
    <location>
        <begin position="83"/>
        <end position="102"/>
    </location>
</feature>
<proteinExistence type="inferred from homology"/>
<keyword evidence="6 11" id="KW-1133">Transmembrane helix</keyword>
<accession>A0A6J2U0T1</accession>
<evidence type="ECO:0000256" key="2">
    <source>
        <dbReference type="ARBA" id="ARBA00004496"/>
    </source>
</evidence>
<name>A0A6J2U0T1_DROLE</name>
<dbReference type="RefSeq" id="XP_030381078.1">
    <property type="nucleotide sequence ID" value="XM_030525218.1"/>
</dbReference>
<evidence type="ECO:0000256" key="1">
    <source>
        <dbReference type="ARBA" id="ARBA00004232"/>
    </source>
</evidence>
<dbReference type="GO" id="GO:0005737">
    <property type="term" value="C:cytoplasm"/>
    <property type="evidence" value="ECO:0007669"/>
    <property type="project" value="UniProtKB-SubCell"/>
</dbReference>
<dbReference type="GO" id="GO:0006629">
    <property type="term" value="P:lipid metabolic process"/>
    <property type="evidence" value="ECO:0007669"/>
    <property type="project" value="UniProtKB-KW"/>
</dbReference>
<dbReference type="InterPro" id="IPR019168">
    <property type="entry name" value="NEP1-R1"/>
</dbReference>
<keyword evidence="5 11" id="KW-0812">Transmembrane</keyword>
<reference evidence="13" key="1">
    <citation type="submission" date="2025-08" db="UniProtKB">
        <authorList>
            <consortium name="RefSeq"/>
        </authorList>
    </citation>
    <scope>IDENTIFICATION</scope>
    <source>
        <strain evidence="13">11010-0011.00</strain>
        <tissue evidence="13">Whole body</tissue>
    </source>
</reference>
<sequence length="137" mass="15981">MQLQRKRHKLNKLKLDDSACDDLRAFERRLTEVVSSYRPSTVRWRLILISALLATVISFWYWLKDPHSATLPLYSSLWRHPAFSVSALVMIALFIFGIKKLVMGPMVITHRTRLVLRDFNMSCTDDGKLILIRPPKQ</sequence>
<evidence type="ECO:0000256" key="11">
    <source>
        <dbReference type="SAM" id="Phobius"/>
    </source>
</evidence>
<keyword evidence="7" id="KW-0443">Lipid metabolism</keyword>
<evidence type="ECO:0000256" key="7">
    <source>
        <dbReference type="ARBA" id="ARBA00023098"/>
    </source>
</evidence>
<keyword evidence="4" id="KW-0963">Cytoplasm</keyword>
<keyword evidence="9" id="KW-0539">Nucleus</keyword>
<dbReference type="Proteomes" id="UP000504634">
    <property type="component" value="Unplaced"/>
</dbReference>
<evidence type="ECO:0000256" key="10">
    <source>
        <dbReference type="ARBA" id="ARBA00030458"/>
    </source>
</evidence>
<dbReference type="PANTHER" id="PTHR20996">
    <property type="entry name" value="NUCLEAR ENVELOPE PHOSPHATASE-REGULATORY SUBUNIT 1"/>
    <property type="match status" value="1"/>
</dbReference>
<evidence type="ECO:0000256" key="9">
    <source>
        <dbReference type="ARBA" id="ARBA00023242"/>
    </source>
</evidence>
<evidence type="ECO:0000256" key="5">
    <source>
        <dbReference type="ARBA" id="ARBA00022692"/>
    </source>
</evidence>
<dbReference type="GeneID" id="115628944"/>
<keyword evidence="12" id="KW-1185">Reference proteome</keyword>
<evidence type="ECO:0000313" key="13">
    <source>
        <dbReference type="RefSeq" id="XP_030381078.1"/>
    </source>
</evidence>
<dbReference type="OrthoDB" id="5786980at2759"/>